<dbReference type="Proteomes" id="UP000078595">
    <property type="component" value="Chromosome 10"/>
</dbReference>
<dbReference type="EMBL" id="KI894036">
    <property type="protein sequence ID" value="OBR81714.1"/>
    <property type="molecule type" value="Genomic_DNA"/>
</dbReference>
<evidence type="ECO:0000313" key="3">
    <source>
        <dbReference type="EMBL" id="WWC64999.1"/>
    </source>
</evidence>
<proteinExistence type="predicted"/>
<evidence type="ECO:0000256" key="1">
    <source>
        <dbReference type="SAM" id="MobiDB-lite"/>
    </source>
</evidence>
<dbReference type="EMBL" id="CP144539">
    <property type="protein sequence ID" value="WWC64999.1"/>
    <property type="molecule type" value="Genomic_DNA"/>
</dbReference>
<dbReference type="AlphaFoldDB" id="A0A1A5ZV80"/>
<organism evidence="2">
    <name type="scientific">Kwoniella dejecticola CBS 10117</name>
    <dbReference type="NCBI Taxonomy" id="1296121"/>
    <lineage>
        <taxon>Eukaryota</taxon>
        <taxon>Fungi</taxon>
        <taxon>Dikarya</taxon>
        <taxon>Basidiomycota</taxon>
        <taxon>Agaricomycotina</taxon>
        <taxon>Tremellomycetes</taxon>
        <taxon>Tremellales</taxon>
        <taxon>Cryptococcaceae</taxon>
        <taxon>Kwoniella</taxon>
    </lineage>
</organism>
<reference evidence="3" key="2">
    <citation type="submission" date="2013-07" db="EMBL/GenBank/DDBJ databases">
        <authorList>
            <consortium name="The Broad Institute Genome Sequencing Platform"/>
            <person name="Cuomo C."/>
            <person name="Litvintseva A."/>
            <person name="Chen Y."/>
            <person name="Heitman J."/>
            <person name="Sun S."/>
            <person name="Springer D."/>
            <person name="Dromer F."/>
            <person name="Young S.K."/>
            <person name="Zeng Q."/>
            <person name="Gargeya S."/>
            <person name="Fitzgerald M."/>
            <person name="Abouelleil A."/>
            <person name="Alvarado L."/>
            <person name="Berlin A.M."/>
            <person name="Chapman S.B."/>
            <person name="Dewar J."/>
            <person name="Goldberg J."/>
            <person name="Griggs A."/>
            <person name="Gujja S."/>
            <person name="Hansen M."/>
            <person name="Howarth C."/>
            <person name="Imamovic A."/>
            <person name="Larimer J."/>
            <person name="McCowan C."/>
            <person name="Murphy C."/>
            <person name="Pearson M."/>
            <person name="Priest M."/>
            <person name="Roberts A."/>
            <person name="Saif S."/>
            <person name="Shea T."/>
            <person name="Sykes S."/>
            <person name="Wortman J."/>
            <person name="Nusbaum C."/>
            <person name="Birren B."/>
        </authorList>
    </citation>
    <scope>NUCLEOTIDE SEQUENCE</scope>
    <source>
        <strain evidence="3">CBS 10117</strain>
    </source>
</reference>
<name>A0A1A5ZV80_9TREE</name>
<evidence type="ECO:0000313" key="4">
    <source>
        <dbReference type="Proteomes" id="UP000078595"/>
    </source>
</evidence>
<feature type="region of interest" description="Disordered" evidence="1">
    <location>
        <begin position="39"/>
        <end position="74"/>
    </location>
</feature>
<feature type="compositionally biased region" description="Low complexity" evidence="1">
    <location>
        <begin position="39"/>
        <end position="55"/>
    </location>
</feature>
<gene>
    <name evidence="2" type="ORF">I303_07624</name>
    <name evidence="3" type="ORF">I303_107613</name>
</gene>
<protein>
    <submittedName>
        <fullName evidence="2">Uncharacterized protein</fullName>
    </submittedName>
</protein>
<dbReference type="GeneID" id="28971323"/>
<dbReference type="VEuPathDB" id="FungiDB:I303_07624"/>
<reference evidence="2" key="1">
    <citation type="submission" date="2013-07" db="EMBL/GenBank/DDBJ databases">
        <title>The Genome Sequence of Cryptococcus dejecticola CBS10117.</title>
        <authorList>
            <consortium name="The Broad Institute Genome Sequencing Platform"/>
            <person name="Cuomo C."/>
            <person name="Litvintseva A."/>
            <person name="Chen Y."/>
            <person name="Heitman J."/>
            <person name="Sun S."/>
            <person name="Springer D."/>
            <person name="Dromer F."/>
            <person name="Young S.K."/>
            <person name="Zeng Q."/>
            <person name="Gargeya S."/>
            <person name="Fitzgerald M."/>
            <person name="Abouelleil A."/>
            <person name="Alvarado L."/>
            <person name="Berlin A.M."/>
            <person name="Chapman S.B."/>
            <person name="Dewar J."/>
            <person name="Goldberg J."/>
            <person name="Griggs A."/>
            <person name="Gujja S."/>
            <person name="Hansen M."/>
            <person name="Howarth C."/>
            <person name="Imamovic A."/>
            <person name="Larimer J."/>
            <person name="McCowan C."/>
            <person name="Murphy C."/>
            <person name="Pearson M."/>
            <person name="Priest M."/>
            <person name="Roberts A."/>
            <person name="Saif S."/>
            <person name="Shea T."/>
            <person name="Sykes S."/>
            <person name="Wortman J."/>
            <person name="Nusbaum C."/>
            <person name="Birren B."/>
        </authorList>
    </citation>
    <scope>NUCLEOTIDE SEQUENCE [LARGE SCALE GENOMIC DNA]</scope>
    <source>
        <strain evidence="2">CBS 10117</strain>
    </source>
</reference>
<evidence type="ECO:0000313" key="2">
    <source>
        <dbReference type="EMBL" id="OBR81714.1"/>
    </source>
</evidence>
<accession>A0A1A5ZV80</accession>
<keyword evidence="4" id="KW-1185">Reference proteome</keyword>
<dbReference type="KEGG" id="kdj:28971323"/>
<reference evidence="3" key="3">
    <citation type="submission" date="2024-02" db="EMBL/GenBank/DDBJ databases">
        <title>Comparative genomics of Cryptococcus and Kwoniella reveals pathogenesis evolution and contrasting modes of karyotype evolution via chromosome fusion or intercentromeric recombination.</title>
        <authorList>
            <person name="Coelho M.A."/>
            <person name="David-Palma M."/>
            <person name="Shea T."/>
            <person name="Bowers K."/>
            <person name="McGinley-Smith S."/>
            <person name="Mohammad A.W."/>
            <person name="Gnirke A."/>
            <person name="Yurkov A.M."/>
            <person name="Nowrousian M."/>
            <person name="Sun S."/>
            <person name="Cuomo C.A."/>
            <person name="Heitman J."/>
        </authorList>
    </citation>
    <scope>NUCLEOTIDE SEQUENCE</scope>
    <source>
        <strain evidence="3">CBS 10117</strain>
    </source>
</reference>
<dbReference type="RefSeq" id="XP_018259556.1">
    <property type="nucleotide sequence ID" value="XM_018410888.1"/>
</dbReference>
<sequence length="190" mass="21037">MSSYPEGTVSANGYWVIRGGGWVSRFPNTIPTQAQTAQAQAWASSAAPAASTTSTQRDRYANWDSPDNRQASSGWLAHSTGGFVTWQARPIPDNREDFDLDITFQANQFGGVTPKTLRLQPSNPRGVNKESWLADNEENGAWNNATGQQAWINEAMNFQLHPSANTQNEVVSNIRDAMRQFWNVQNGYSP</sequence>